<comment type="similarity">
    <text evidence="1">Belongs to the methyltransferase superfamily. LaeA methyltransferase family.</text>
</comment>
<dbReference type="VEuPathDB" id="FungiDB:CHGG_03386"/>
<proteinExistence type="inferred from homology"/>
<dbReference type="CDD" id="cd02440">
    <property type="entry name" value="AdoMet_MTases"/>
    <property type="match status" value="1"/>
</dbReference>
<dbReference type="AlphaFoldDB" id="Q2H8R8"/>
<evidence type="ECO:0000313" key="4">
    <source>
        <dbReference type="Proteomes" id="UP000001056"/>
    </source>
</evidence>
<feature type="compositionally biased region" description="Low complexity" evidence="2">
    <location>
        <begin position="27"/>
        <end position="38"/>
    </location>
</feature>
<sequence>MADSALKAGDSSPRRSTASPKSPPGPSGSTPASPPAAALGPVTGTGHLEVDPDFVGEDDDSGDGDSAMGSFREENGRTYHAYRAEGEDYLAQVADAAEVPQRETERLAGNDRPLNRVLDIGTGTGIWAIDFGMFWNVRCEGGIMSLTILSRRAPRGLRMPPLPSIRTNGCDSIVDSYQIAGVDLSPIQPDCVPPNAEFFIDDIETEWNYHTKFDLIYGRMLTGSIRDWPKLMAQAFDNLNPGGYLELCDSLSPLQSDDGSLKEDSALLKWNKLLVQASDKLGPSLESALHYEKQLKEAGFEDVTKIEFKWPLNPWPRDARYKELGEWNYFNVLQGIQAVSLMLFTNVLGWPVVEVEVLLTQVRKEAKNRDIHAYWPVYVVYGKKPE</sequence>
<evidence type="ECO:0000256" key="2">
    <source>
        <dbReference type="SAM" id="MobiDB-lite"/>
    </source>
</evidence>
<dbReference type="HOGENOM" id="CLU_010595_1_0_1"/>
<dbReference type="InParanoid" id="Q2H8R8"/>
<evidence type="ECO:0000256" key="1">
    <source>
        <dbReference type="ARBA" id="ARBA00038158"/>
    </source>
</evidence>
<organism evidence="3 4">
    <name type="scientific">Chaetomium globosum (strain ATCC 6205 / CBS 148.51 / DSM 1962 / NBRC 6347 / NRRL 1970)</name>
    <name type="common">Soil fungus</name>
    <dbReference type="NCBI Taxonomy" id="306901"/>
    <lineage>
        <taxon>Eukaryota</taxon>
        <taxon>Fungi</taxon>
        <taxon>Dikarya</taxon>
        <taxon>Ascomycota</taxon>
        <taxon>Pezizomycotina</taxon>
        <taxon>Sordariomycetes</taxon>
        <taxon>Sordariomycetidae</taxon>
        <taxon>Sordariales</taxon>
        <taxon>Chaetomiaceae</taxon>
        <taxon>Chaetomium</taxon>
    </lineage>
</organism>
<dbReference type="Gene3D" id="3.40.50.150">
    <property type="entry name" value="Vaccinia Virus protein VP39"/>
    <property type="match status" value="1"/>
</dbReference>
<feature type="compositionally biased region" description="Acidic residues" evidence="2">
    <location>
        <begin position="51"/>
        <end position="63"/>
    </location>
</feature>
<evidence type="ECO:0008006" key="5">
    <source>
        <dbReference type="Google" id="ProtNLM"/>
    </source>
</evidence>
<feature type="region of interest" description="Disordered" evidence="2">
    <location>
        <begin position="1"/>
        <end position="73"/>
    </location>
</feature>
<name>Q2H8R8_CHAGB</name>
<dbReference type="EMBL" id="CH408030">
    <property type="protein sequence ID" value="EAQ91451.1"/>
    <property type="molecule type" value="Genomic_DNA"/>
</dbReference>
<dbReference type="PANTHER" id="PTHR43591:SF31">
    <property type="entry name" value="LAEA-LIKE, PUTATIVE (AFU_ORTHOLOGUE AFUA_8G01930)-RELATED"/>
    <property type="match status" value="1"/>
</dbReference>
<dbReference type="PANTHER" id="PTHR43591">
    <property type="entry name" value="METHYLTRANSFERASE"/>
    <property type="match status" value="1"/>
</dbReference>
<dbReference type="GeneID" id="4388796"/>
<dbReference type="eggNOG" id="ENOG502RS9I">
    <property type="taxonomic scope" value="Eukaryota"/>
</dbReference>
<dbReference type="RefSeq" id="XP_001229902.1">
    <property type="nucleotide sequence ID" value="XM_001229901.1"/>
</dbReference>
<protein>
    <recommendedName>
        <fullName evidence="5">Methyltransferase domain-containing protein</fullName>
    </recommendedName>
</protein>
<dbReference type="InterPro" id="IPR029063">
    <property type="entry name" value="SAM-dependent_MTases_sf"/>
</dbReference>
<accession>Q2H8R8</accession>
<reference evidence="4" key="1">
    <citation type="journal article" date="2015" name="Genome Announc.">
        <title>Draft genome sequence of the cellulolytic fungus Chaetomium globosum.</title>
        <authorList>
            <person name="Cuomo C.A."/>
            <person name="Untereiner W.A."/>
            <person name="Ma L.-J."/>
            <person name="Grabherr M."/>
            <person name="Birren B.W."/>
        </authorList>
    </citation>
    <scope>NUCLEOTIDE SEQUENCE [LARGE SCALE GENOMIC DNA]</scope>
    <source>
        <strain evidence="4">ATCC 6205 / CBS 148.51 / DSM 1962 / NBRC 6347 / NRRL 1970</strain>
    </source>
</reference>
<dbReference type="OrthoDB" id="2013972at2759"/>
<dbReference type="GO" id="GO:0008168">
    <property type="term" value="F:methyltransferase activity"/>
    <property type="evidence" value="ECO:0007669"/>
    <property type="project" value="TreeGrafter"/>
</dbReference>
<keyword evidence="4" id="KW-1185">Reference proteome</keyword>
<dbReference type="Pfam" id="PF13489">
    <property type="entry name" value="Methyltransf_23"/>
    <property type="match status" value="1"/>
</dbReference>
<gene>
    <name evidence="3" type="ORF">CHGG_03386</name>
</gene>
<dbReference type="Proteomes" id="UP000001056">
    <property type="component" value="Unassembled WGS sequence"/>
</dbReference>
<dbReference type="SUPFAM" id="SSF53335">
    <property type="entry name" value="S-adenosyl-L-methionine-dependent methyltransferases"/>
    <property type="match status" value="1"/>
</dbReference>
<evidence type="ECO:0000313" key="3">
    <source>
        <dbReference type="EMBL" id="EAQ91451.1"/>
    </source>
</evidence>